<keyword evidence="3" id="KW-1185">Reference proteome</keyword>
<feature type="region of interest" description="Disordered" evidence="1">
    <location>
        <begin position="102"/>
        <end position="133"/>
    </location>
</feature>
<evidence type="ECO:0000256" key="1">
    <source>
        <dbReference type="SAM" id="MobiDB-lite"/>
    </source>
</evidence>
<dbReference type="Pfam" id="PF11756">
    <property type="entry name" value="YgbA_NO"/>
    <property type="match status" value="1"/>
</dbReference>
<gene>
    <name evidence="2" type="ORF">WCU84_18000</name>
</gene>
<organism evidence="2 3">
    <name type="scientific">Dickeya chrysanthemi</name>
    <name type="common">Pectobacterium chrysanthemi</name>
    <name type="synonym">Erwinia chrysanthemi</name>
    <dbReference type="NCBI Taxonomy" id="556"/>
    <lineage>
        <taxon>Bacteria</taxon>
        <taxon>Pseudomonadati</taxon>
        <taxon>Pseudomonadota</taxon>
        <taxon>Gammaproteobacteria</taxon>
        <taxon>Enterobacterales</taxon>
        <taxon>Pectobacteriaceae</taxon>
        <taxon>Dickeya</taxon>
    </lineage>
</organism>
<accession>A0ABU8JR14</accession>
<sequence length="133" mass="15296">MTSAGKRIQREIRTIRAMLALYERSFPAPADDADYYARLQDYALKRLRKCYYGENKPACKQCPIHCYQPAKREAIKAIMRWAGPRMLLHHPILAIRHLLDDRKPVPAAPPRGRTAREPESPILSDDSAKEKGR</sequence>
<comment type="caution">
    <text evidence="2">The sequence shown here is derived from an EMBL/GenBank/DDBJ whole genome shotgun (WGS) entry which is preliminary data.</text>
</comment>
<dbReference type="NCBIfam" id="NF007714">
    <property type="entry name" value="PRK10410.1-2"/>
    <property type="match status" value="1"/>
</dbReference>
<name>A0ABU8JR14_DICCH</name>
<evidence type="ECO:0000313" key="2">
    <source>
        <dbReference type="EMBL" id="MEI7065527.1"/>
    </source>
</evidence>
<dbReference type="EMBL" id="JBBBOO010000016">
    <property type="protein sequence ID" value="MEI7065527.1"/>
    <property type="molecule type" value="Genomic_DNA"/>
</dbReference>
<dbReference type="NCBIfam" id="NF007716">
    <property type="entry name" value="PRK10410.1-4"/>
    <property type="match status" value="1"/>
</dbReference>
<reference evidence="2 3" key="1">
    <citation type="submission" date="2024-03" db="EMBL/GenBank/DDBJ databases">
        <title>Analysis of soft rot Pectobacteriaceae population diversity in US potato growing regions between 2016 and 2022.</title>
        <authorList>
            <person name="Ma X."/>
            <person name="Zhang X."/>
            <person name="Stodghill P."/>
            <person name="Rioux R."/>
            <person name="Babler B."/>
            <person name="Shrestha S."/>
            <person name="Babler B."/>
            <person name="Rivedal H."/>
            <person name="Frost K."/>
            <person name="Hao J."/>
            <person name="Secor G."/>
            <person name="Swingle B."/>
        </authorList>
    </citation>
    <scope>NUCLEOTIDE SEQUENCE [LARGE SCALE GENOMIC DNA]</scope>
    <source>
        <strain evidence="2 3">SR64</strain>
    </source>
</reference>
<dbReference type="Proteomes" id="UP001359469">
    <property type="component" value="Unassembled WGS sequence"/>
</dbReference>
<dbReference type="InterPro" id="IPR020483">
    <property type="entry name" value="Uncharacterised_YgbA"/>
</dbReference>
<evidence type="ECO:0000313" key="3">
    <source>
        <dbReference type="Proteomes" id="UP001359469"/>
    </source>
</evidence>
<proteinExistence type="predicted"/>
<protein>
    <submittedName>
        <fullName evidence="2">Nitrous oxide-stimulated promoter family protein</fullName>
    </submittedName>
</protein>